<feature type="compositionally biased region" description="Basic and acidic residues" evidence="1">
    <location>
        <begin position="140"/>
        <end position="171"/>
    </location>
</feature>
<dbReference type="AlphaFoldDB" id="A0A1A8XB91"/>
<organism evidence="2 3">
    <name type="scientific">Plasmodium malariae</name>
    <dbReference type="NCBI Taxonomy" id="5858"/>
    <lineage>
        <taxon>Eukaryota</taxon>
        <taxon>Sar</taxon>
        <taxon>Alveolata</taxon>
        <taxon>Apicomplexa</taxon>
        <taxon>Aconoidasida</taxon>
        <taxon>Haemosporida</taxon>
        <taxon>Plasmodiidae</taxon>
        <taxon>Plasmodium</taxon>
        <taxon>Plasmodium (Plasmodium)</taxon>
    </lineage>
</organism>
<feature type="compositionally biased region" description="Low complexity" evidence="1">
    <location>
        <begin position="627"/>
        <end position="637"/>
    </location>
</feature>
<feature type="compositionally biased region" description="Low complexity" evidence="1">
    <location>
        <begin position="227"/>
        <end position="241"/>
    </location>
</feature>
<gene>
    <name evidence="2" type="ORF">PMALA_079980</name>
</gene>
<protein>
    <submittedName>
        <fullName evidence="2">Uncharacterized protein</fullName>
    </submittedName>
</protein>
<feature type="region of interest" description="Disordered" evidence="1">
    <location>
        <begin position="112"/>
        <end position="180"/>
    </location>
</feature>
<feature type="compositionally biased region" description="Basic and acidic residues" evidence="1">
    <location>
        <begin position="246"/>
        <end position="259"/>
    </location>
</feature>
<sequence>MMVNAYKRPKKVTIGGMYYSKEYFSRRRNYYYGYNKYKNYSYYYKLQNYKKMNNYEEQEEKEKEKNYKDLNNNLSKGVGRRKHKMQNEMGMTEVKGKKRGYSRKKKCIIKILKRPTDGMTNEEREQKLAGTNGRSGSNITKEKNQNKKEEENTENNIDKDSNDVERKDVKKEKKSKKQKLETSLTKIKKSKEVFKFTSTQELFNLLLKDVKDSAEEETVGKNKKNNKSSSSSDSHNKIISNGPSMEHNEIKNKKESAKKMEKKKSKSNCIKKTSIIKIEAKGEGKEQEDEKKKNKKNILKVHADVMRKNEVDIFTQRSDHILKECVNSYSRGSCSSSNNKRSGSINSGGSSKNNISSNSSSSNNNNNNNNSFVDWKNNLSEISMADKFYNARIKGSNNNSGYYYNSCEDNCILLKSKNNSSNSSSKYYNTKNVENGTISEKKLMKVMKNVDGNNKYCTNKKAVEVAGVGGVGALVGGKDSNYLKCSSSKYACSSTNANLLLSHSQKLELLKNNSLKNEELKKLKKEEEEGFFAIPLYMRSPKPEQIPIPVYLSEDVMNNAGSKEIEIFSNGRDDEVEGGNNNIINDNGINNNSFVNSASGNSVGIMKTIGESFSNNKTYKDKTTARNSSNNNNSNGNTPVVKASKNYTKNVNDFKNMHKENENPLNFAKKNLEKKKKKTFLNRNYNNVMLFNMEPNNSKQNHDPLNIGSMKTNKLYNNNNIHSSYMTKTSNYNGCNLHKYVKNSKVEKYFYNKKYKVKTYFKENHRNKNFYPLKDVKIAAY</sequence>
<feature type="region of interest" description="Disordered" evidence="1">
    <location>
        <begin position="615"/>
        <end position="642"/>
    </location>
</feature>
<feature type="region of interest" description="Disordered" evidence="1">
    <location>
        <begin position="329"/>
        <end position="369"/>
    </location>
</feature>
<feature type="region of interest" description="Disordered" evidence="1">
    <location>
        <begin position="60"/>
        <end position="84"/>
    </location>
</feature>
<dbReference type="Proteomes" id="UP000078597">
    <property type="component" value="Unassembled WGS sequence"/>
</dbReference>
<proteinExistence type="predicted"/>
<accession>A0A1A8XB91</accession>
<evidence type="ECO:0000313" key="3">
    <source>
        <dbReference type="Proteomes" id="UP000078597"/>
    </source>
</evidence>
<dbReference type="VEuPathDB" id="PlasmoDB:PmUG01_05035800"/>
<dbReference type="EMBL" id="FLQW01006839">
    <property type="protein sequence ID" value="SBT01112.1"/>
    <property type="molecule type" value="Genomic_DNA"/>
</dbReference>
<evidence type="ECO:0000256" key="1">
    <source>
        <dbReference type="SAM" id="MobiDB-lite"/>
    </source>
</evidence>
<name>A0A1A8XB91_PLAMA</name>
<evidence type="ECO:0000313" key="2">
    <source>
        <dbReference type="EMBL" id="SBT01112.1"/>
    </source>
</evidence>
<feature type="region of interest" description="Disordered" evidence="1">
    <location>
        <begin position="214"/>
        <end position="268"/>
    </location>
</feature>
<reference evidence="3" key="1">
    <citation type="submission" date="2016-05" db="EMBL/GenBank/DDBJ databases">
        <authorList>
            <person name="Naeem Raeece"/>
        </authorList>
    </citation>
    <scope>NUCLEOTIDE SEQUENCE [LARGE SCALE GENOMIC DNA]</scope>
</reference>